<dbReference type="PANTHER" id="PTHR47234">
    <property type="match status" value="1"/>
</dbReference>
<evidence type="ECO:0000313" key="6">
    <source>
        <dbReference type="EMBL" id="EQB12393.1"/>
    </source>
</evidence>
<evidence type="ECO:0000256" key="1">
    <source>
        <dbReference type="ARBA" id="ARBA00004442"/>
    </source>
</evidence>
<proteinExistence type="predicted"/>
<dbReference type="Proteomes" id="UP000015531">
    <property type="component" value="Unassembled WGS sequence"/>
</dbReference>
<feature type="signal peptide" evidence="5">
    <location>
        <begin position="1"/>
        <end position="30"/>
    </location>
</feature>
<accession>T0HJR9</accession>
<protein>
    <submittedName>
        <fullName evidence="6">TonB-dependent receptor</fullName>
    </submittedName>
</protein>
<dbReference type="AlphaFoldDB" id="T0HJR9"/>
<keyword evidence="6" id="KW-0675">Receptor</keyword>
<feature type="chain" id="PRO_5004564511" evidence="5">
    <location>
        <begin position="31"/>
        <end position="946"/>
    </location>
</feature>
<name>T0HJR9_9SPHN</name>
<feature type="compositionally biased region" description="Basic and acidic residues" evidence="4">
    <location>
        <begin position="734"/>
        <end position="761"/>
    </location>
</feature>
<organism evidence="6 7">
    <name type="scientific">Sphingobium lactosutens DS20</name>
    <dbReference type="NCBI Taxonomy" id="1331060"/>
    <lineage>
        <taxon>Bacteria</taxon>
        <taxon>Pseudomonadati</taxon>
        <taxon>Pseudomonadota</taxon>
        <taxon>Alphaproteobacteria</taxon>
        <taxon>Sphingomonadales</taxon>
        <taxon>Sphingomonadaceae</taxon>
        <taxon>Sphingobium</taxon>
    </lineage>
</organism>
<dbReference type="GO" id="GO:0009279">
    <property type="term" value="C:cell outer membrane"/>
    <property type="evidence" value="ECO:0007669"/>
    <property type="project" value="UniProtKB-SubCell"/>
</dbReference>
<sequence length="946" mass="100321">MICLGVFVRRSAYLILLPLLTGAAPGALMAQEVEQRAAPPQDEADEGEEIIVTGQPERGAVIGDIEAEQKLSSADIRALGVTSIAEIITELEPQTNGSPIILLNGKRISSFSEIRDIPSEAVARVDILPEQVALSYGYAPTQKVVNVVLRQRFRSEKAEAQLGTTTEGGRDSGEVEAGLLRIRGDNRFSLDLEYSRAGRLLESERDIITTPARRPYALGGNVTGALVGGEVDPALSALVGQTLSIAAAPANAANAAPSLTDFVAGANNASVTDLTPYRTLSPATENFSANATLARALGGVSATINGRLALSENDSLQGLSTAALGLAAGSPFSPFAQDVTLYRYLAQGGALGQHIRGTTGHIGVTLNGQISRKWQWSFTGNGDLSITRTRTDRGIDTDAIQAALDAGDPSVNPYGDFAPGLIAARTIDSARAKSQAVTGDLLVSGTLFAMPAGDVMTSIRLGASANGFDSRSVRSGVARSTSYSRDTGSGQISVDVPLTSRSKGIMGGIGDIGVNLNVAAQQLSDFGTLSTLGYGLRWQPIRAIQILASANQDRAAPTGAQITDPLISTPNVSVFDYATGQSVFVTQLSGGNAALKESVRDQFRLNARIKPFDKPNLTLTATYLNSWTSNPIAAFPTPTPDLEAAFPQRFLRDADGALIQVDARPINFLRSRSEQLRWGFDLSVPLKSHIQKVIEAWRASGSRPEDRPKELDEMRAAFGGNRVRGGESQNGERQSGDGERDRSNESAGSGEREQARGDRGGPGRSFGGGGRGRGGGNGGGRLSVSLYHTWHLEESILIAPGVPELDLLNGDATGSSGGQPRHEIKARVGYSNNGIGARLGVDWESGTHVDGALNGTSRLEFGSLATANLRLFANLGQMPNLVKSMPFLKGSRISLRIDNMFNQRREVRDATGMTPLRYQQDYLDPLGRSVSIQFRKLFTPAFGGRR</sequence>
<gene>
    <name evidence="6" type="ORF">RLDS_19805</name>
</gene>
<evidence type="ECO:0000313" key="7">
    <source>
        <dbReference type="Proteomes" id="UP000015531"/>
    </source>
</evidence>
<comment type="caution">
    <text evidence="6">The sequence shown here is derived from an EMBL/GenBank/DDBJ whole genome shotgun (WGS) entry which is preliminary data.</text>
</comment>
<evidence type="ECO:0000256" key="2">
    <source>
        <dbReference type="ARBA" id="ARBA00023136"/>
    </source>
</evidence>
<keyword evidence="7" id="KW-1185">Reference proteome</keyword>
<keyword evidence="3" id="KW-0998">Cell outer membrane</keyword>
<evidence type="ECO:0000256" key="5">
    <source>
        <dbReference type="SAM" id="SignalP"/>
    </source>
</evidence>
<dbReference type="Gene3D" id="2.40.170.20">
    <property type="entry name" value="TonB-dependent receptor, beta-barrel domain"/>
    <property type="match status" value="1"/>
</dbReference>
<feature type="region of interest" description="Disordered" evidence="4">
    <location>
        <begin position="718"/>
        <end position="778"/>
    </location>
</feature>
<feature type="compositionally biased region" description="Gly residues" evidence="4">
    <location>
        <begin position="762"/>
        <end position="778"/>
    </location>
</feature>
<dbReference type="eggNOG" id="COG4206">
    <property type="taxonomic scope" value="Bacteria"/>
</dbReference>
<dbReference type="RefSeq" id="WP_021227510.1">
    <property type="nucleotide sequence ID" value="NZ_ATDP01000103.1"/>
</dbReference>
<dbReference type="InterPro" id="IPR036942">
    <property type="entry name" value="Beta-barrel_TonB_sf"/>
</dbReference>
<comment type="subcellular location">
    <subcellularLocation>
        <location evidence="1">Cell outer membrane</location>
    </subcellularLocation>
</comment>
<dbReference type="SUPFAM" id="SSF56935">
    <property type="entry name" value="Porins"/>
    <property type="match status" value="1"/>
</dbReference>
<dbReference type="PANTHER" id="PTHR47234:SF1">
    <property type="entry name" value="TONB-DEPENDENT RECEPTOR"/>
    <property type="match status" value="1"/>
</dbReference>
<keyword evidence="2" id="KW-0472">Membrane</keyword>
<evidence type="ECO:0000256" key="4">
    <source>
        <dbReference type="SAM" id="MobiDB-lite"/>
    </source>
</evidence>
<dbReference type="EMBL" id="ATDP01000103">
    <property type="protein sequence ID" value="EQB12393.1"/>
    <property type="molecule type" value="Genomic_DNA"/>
</dbReference>
<reference evidence="6 7" key="1">
    <citation type="journal article" date="2013" name="Genome Announc.">
        <title>Draft Genome Sequence of Sphingobium lactosutens Strain DS20T, Isolated from a Hexachlorocyclohexane Dumpsite.</title>
        <authorList>
            <person name="Kumar R."/>
            <person name="Dwivedi V."/>
            <person name="Negi V."/>
            <person name="Khurana J.P."/>
            <person name="Lal R."/>
        </authorList>
    </citation>
    <scope>NUCLEOTIDE SEQUENCE [LARGE SCALE GENOMIC DNA]</scope>
    <source>
        <strain evidence="6 7">DS20</strain>
    </source>
</reference>
<evidence type="ECO:0000256" key="3">
    <source>
        <dbReference type="ARBA" id="ARBA00023237"/>
    </source>
</evidence>
<keyword evidence="5" id="KW-0732">Signal</keyword>
<dbReference type="PATRIC" id="fig|1331060.3.peg.3822"/>